<dbReference type="Proteomes" id="UP000789405">
    <property type="component" value="Unassembled WGS sequence"/>
</dbReference>
<organism evidence="2 3">
    <name type="scientific">Dentiscutata erythropus</name>
    <dbReference type="NCBI Taxonomy" id="1348616"/>
    <lineage>
        <taxon>Eukaryota</taxon>
        <taxon>Fungi</taxon>
        <taxon>Fungi incertae sedis</taxon>
        <taxon>Mucoromycota</taxon>
        <taxon>Glomeromycotina</taxon>
        <taxon>Glomeromycetes</taxon>
        <taxon>Diversisporales</taxon>
        <taxon>Gigasporaceae</taxon>
        <taxon>Dentiscutata</taxon>
    </lineage>
</organism>
<evidence type="ECO:0000313" key="3">
    <source>
        <dbReference type="Proteomes" id="UP000789405"/>
    </source>
</evidence>
<feature type="compositionally biased region" description="Low complexity" evidence="1">
    <location>
        <begin position="1"/>
        <end position="14"/>
    </location>
</feature>
<evidence type="ECO:0000313" key="2">
    <source>
        <dbReference type="EMBL" id="CAG8779737.1"/>
    </source>
</evidence>
<feature type="compositionally biased region" description="Polar residues" evidence="1">
    <location>
        <begin position="23"/>
        <end position="43"/>
    </location>
</feature>
<name>A0A9N9P301_9GLOM</name>
<feature type="non-terminal residue" evidence="2">
    <location>
        <position position="43"/>
    </location>
</feature>
<comment type="caution">
    <text evidence="2">The sequence shown here is derived from an EMBL/GenBank/DDBJ whole genome shotgun (WGS) entry which is preliminary data.</text>
</comment>
<gene>
    <name evidence="2" type="ORF">DERYTH_LOCUS19501</name>
</gene>
<dbReference type="EMBL" id="CAJVPY010021492">
    <property type="protein sequence ID" value="CAG8779737.1"/>
    <property type="molecule type" value="Genomic_DNA"/>
</dbReference>
<proteinExistence type="predicted"/>
<dbReference type="AlphaFoldDB" id="A0A9N9P301"/>
<keyword evidence="3" id="KW-1185">Reference proteome</keyword>
<protein>
    <submittedName>
        <fullName evidence="2">16947_t:CDS:1</fullName>
    </submittedName>
</protein>
<accession>A0A9N9P301</accession>
<feature type="non-terminal residue" evidence="2">
    <location>
        <position position="1"/>
    </location>
</feature>
<sequence>YINTTELENNTNELYGLSDIDDMSTNKAQDNSTSSSSIMPNDS</sequence>
<reference evidence="2" key="1">
    <citation type="submission" date="2021-06" db="EMBL/GenBank/DDBJ databases">
        <authorList>
            <person name="Kallberg Y."/>
            <person name="Tangrot J."/>
            <person name="Rosling A."/>
        </authorList>
    </citation>
    <scope>NUCLEOTIDE SEQUENCE</scope>
    <source>
        <strain evidence="2">MA453B</strain>
    </source>
</reference>
<feature type="region of interest" description="Disordered" evidence="1">
    <location>
        <begin position="1"/>
        <end position="43"/>
    </location>
</feature>
<evidence type="ECO:0000256" key="1">
    <source>
        <dbReference type="SAM" id="MobiDB-lite"/>
    </source>
</evidence>